<keyword evidence="4 6" id="KW-0472">Membrane</keyword>
<dbReference type="EMBL" id="LRIE01000068">
    <property type="protein sequence ID" value="KZM35579.1"/>
    <property type="molecule type" value="Genomic_DNA"/>
</dbReference>
<dbReference type="PANTHER" id="PTHR23528">
    <property type="match status" value="1"/>
</dbReference>
<protein>
    <submittedName>
        <fullName evidence="8">Major facilitator superfamily protein</fullName>
    </submittedName>
</protein>
<gene>
    <name evidence="8" type="ORF">OJAG_16860</name>
</gene>
<feature type="transmembrane region" description="Helical" evidence="6">
    <location>
        <begin position="401"/>
        <end position="421"/>
    </location>
</feature>
<evidence type="ECO:0000313" key="9">
    <source>
        <dbReference type="Proteomes" id="UP000076447"/>
    </source>
</evidence>
<feature type="transmembrane region" description="Helical" evidence="6">
    <location>
        <begin position="268"/>
        <end position="292"/>
    </location>
</feature>
<feature type="transmembrane region" description="Helical" evidence="6">
    <location>
        <begin position="427"/>
        <end position="448"/>
    </location>
</feature>
<dbReference type="OrthoDB" id="7584869at2"/>
<proteinExistence type="predicted"/>
<feature type="transmembrane region" description="Helical" evidence="6">
    <location>
        <begin position="338"/>
        <end position="357"/>
    </location>
</feature>
<evidence type="ECO:0000256" key="1">
    <source>
        <dbReference type="ARBA" id="ARBA00004651"/>
    </source>
</evidence>
<evidence type="ECO:0000256" key="5">
    <source>
        <dbReference type="SAM" id="MobiDB-lite"/>
    </source>
</evidence>
<comment type="subcellular location">
    <subcellularLocation>
        <location evidence="1">Cell membrane</location>
        <topology evidence="1">Multi-pass membrane protein</topology>
    </subcellularLocation>
</comment>
<evidence type="ECO:0000256" key="4">
    <source>
        <dbReference type="ARBA" id="ARBA00023136"/>
    </source>
</evidence>
<comment type="caution">
    <text evidence="8">The sequence shown here is derived from an EMBL/GenBank/DDBJ whole genome shotgun (WGS) entry which is preliminary data.</text>
</comment>
<feature type="transmembrane region" description="Helical" evidence="6">
    <location>
        <begin position="363"/>
        <end position="380"/>
    </location>
</feature>
<dbReference type="Pfam" id="PF07690">
    <property type="entry name" value="MFS_1"/>
    <property type="match status" value="1"/>
</dbReference>
<evidence type="ECO:0000313" key="8">
    <source>
        <dbReference type="EMBL" id="KZM35579.1"/>
    </source>
</evidence>
<dbReference type="PROSITE" id="PS50850">
    <property type="entry name" value="MFS"/>
    <property type="match status" value="1"/>
</dbReference>
<feature type="transmembrane region" description="Helical" evidence="6">
    <location>
        <begin position="56"/>
        <end position="80"/>
    </location>
</feature>
<dbReference type="STRING" id="43678.OJAG_16860"/>
<dbReference type="RefSeq" id="WP_082608704.1">
    <property type="nucleotide sequence ID" value="NZ_LRIE01000068.1"/>
</dbReference>
<dbReference type="InterPro" id="IPR011701">
    <property type="entry name" value="MFS"/>
</dbReference>
<dbReference type="AlphaFoldDB" id="A0A163RQ49"/>
<dbReference type="Proteomes" id="UP000076447">
    <property type="component" value="Unassembled WGS sequence"/>
</dbReference>
<dbReference type="PATRIC" id="fig|43678.3.peg.1767"/>
<dbReference type="InterPro" id="IPR020846">
    <property type="entry name" value="MFS_dom"/>
</dbReference>
<feature type="transmembrane region" description="Helical" evidence="6">
    <location>
        <begin position="216"/>
        <end position="235"/>
    </location>
</feature>
<feature type="transmembrane region" description="Helical" evidence="6">
    <location>
        <begin position="304"/>
        <end position="326"/>
    </location>
</feature>
<dbReference type="Gene3D" id="1.20.1250.20">
    <property type="entry name" value="MFS general substrate transporter like domains"/>
    <property type="match status" value="2"/>
</dbReference>
<keyword evidence="2 6" id="KW-0812">Transmembrane</keyword>
<dbReference type="GO" id="GO:0005886">
    <property type="term" value="C:plasma membrane"/>
    <property type="evidence" value="ECO:0007669"/>
    <property type="project" value="UniProtKB-SubCell"/>
</dbReference>
<evidence type="ECO:0000256" key="6">
    <source>
        <dbReference type="SAM" id="Phobius"/>
    </source>
</evidence>
<dbReference type="InterPro" id="IPR036259">
    <property type="entry name" value="MFS_trans_sf"/>
</dbReference>
<evidence type="ECO:0000259" key="7">
    <source>
        <dbReference type="PROSITE" id="PS50850"/>
    </source>
</evidence>
<feature type="transmembrane region" description="Helical" evidence="6">
    <location>
        <begin position="130"/>
        <end position="148"/>
    </location>
</feature>
<accession>A0A163RQ49</accession>
<feature type="region of interest" description="Disordered" evidence="5">
    <location>
        <begin position="1"/>
        <end position="23"/>
    </location>
</feature>
<organism evidence="8 9">
    <name type="scientific">Oerskovia enterophila</name>
    <dbReference type="NCBI Taxonomy" id="43678"/>
    <lineage>
        <taxon>Bacteria</taxon>
        <taxon>Bacillati</taxon>
        <taxon>Actinomycetota</taxon>
        <taxon>Actinomycetes</taxon>
        <taxon>Micrococcales</taxon>
        <taxon>Cellulomonadaceae</taxon>
        <taxon>Oerskovia</taxon>
    </lineage>
</organism>
<feature type="transmembrane region" description="Helical" evidence="6">
    <location>
        <begin position="92"/>
        <end position="109"/>
    </location>
</feature>
<evidence type="ECO:0000256" key="3">
    <source>
        <dbReference type="ARBA" id="ARBA00022989"/>
    </source>
</evidence>
<dbReference type="GO" id="GO:0022857">
    <property type="term" value="F:transmembrane transporter activity"/>
    <property type="evidence" value="ECO:0007669"/>
    <property type="project" value="InterPro"/>
</dbReference>
<dbReference type="PANTHER" id="PTHR23528:SF1">
    <property type="entry name" value="MAJOR FACILITATOR SUPERFAMILY (MFS) PROFILE DOMAIN-CONTAINING PROTEIN"/>
    <property type="match status" value="1"/>
</dbReference>
<sequence length="452" mass="47606">MTLPSDSPSTAPVSAPTPTPAPAFAVDTSAAAEEFIEEASGQDDPPPLVRGTPRRLLGWIVPANFSVFMIWGAVGGLLMPLQVQLLGEEDKVANLAVVGTFGALAALLAQPVAGQISDRTRSRFGRRAPWLVLGALVGGLGLLAMGFASSLVGIVIGWMIVQIAYNFAQGPLSAIMPDRVPRTLRGTFAALSGLGLMLGALGGSILGAQFADSIQLGYLVFAGFTLIVLTLFVVFNPDHSSKDLAKEPFDIGEFLRTFWVSPRKHPDFFWAFTGRLLLYTGYFAVTGYQLFILQDYIGLGQAGAVAAVPLFSVISLAGVLVATLVSGPLSDRFQRRKVFVFLSSALVGLALLIPMFVPSFAGWAVFTFVSGLGFGMFQAVDTALMSEVLPSAKSFAKDLGVVNIAATLPQTLAPAFAGMIILSFGGYIALFPVGIVLSILGACAVWPIKAVR</sequence>
<reference evidence="8 9" key="1">
    <citation type="submission" date="2016-01" db="EMBL/GenBank/DDBJ databases">
        <title>Genome sequence of Oerskovia enterophila VJag, an agar and cellulose degrading bacterium.</title>
        <authorList>
            <person name="Poehlein A."/>
            <person name="Jag V."/>
            <person name="Bengelsdorf F."/>
            <person name="Duerre P."/>
            <person name="Daniel R."/>
        </authorList>
    </citation>
    <scope>NUCLEOTIDE SEQUENCE [LARGE SCALE GENOMIC DNA]</scope>
    <source>
        <strain evidence="8 9">VJag</strain>
    </source>
</reference>
<feature type="compositionally biased region" description="Low complexity" evidence="5">
    <location>
        <begin position="1"/>
        <end position="14"/>
    </location>
</feature>
<dbReference type="SUPFAM" id="SSF103473">
    <property type="entry name" value="MFS general substrate transporter"/>
    <property type="match status" value="1"/>
</dbReference>
<keyword evidence="3 6" id="KW-1133">Transmembrane helix</keyword>
<feature type="transmembrane region" description="Helical" evidence="6">
    <location>
        <begin position="188"/>
        <end position="210"/>
    </location>
</feature>
<name>A0A163RQ49_9CELL</name>
<feature type="domain" description="Major facilitator superfamily (MFS) profile" evidence="7">
    <location>
        <begin position="56"/>
        <end position="452"/>
    </location>
</feature>
<feature type="transmembrane region" description="Helical" evidence="6">
    <location>
        <begin position="154"/>
        <end position="176"/>
    </location>
</feature>
<evidence type="ECO:0000256" key="2">
    <source>
        <dbReference type="ARBA" id="ARBA00022692"/>
    </source>
</evidence>